<accession>A0ABT5EGB3</accession>
<sequence>MTRAENWKNAGPGGLPVPLNVSWHLWPDCDLACTYCYATFRDIPRTLSKKEAIRVLDLFREAGTEKVTFVGGEPLLCPHIEELIAHAKSIGLVTMLVTNGTRLAKEQLLHRIVPLLDWVSLSIDGSTPELMAEMGRGNAAFWKHCIRCWKKLSEYPHLRLKINTVVTRQNVHDDMRALIRELRPARWKVFQVLPVKGQNDGKVEPLLIKREEFDTYVARHRELDAEGLGPVAEDNRALTGTYLMLDALGRLFSNKTGEHVYTESVLDVGVWEVVRQVGWDVEGFLERGGIYGWKHDAIRPAAEALVPLRRRGPG</sequence>
<dbReference type="InterPro" id="IPR007197">
    <property type="entry name" value="rSAM"/>
</dbReference>
<comment type="cofactor">
    <cofactor evidence="1">
        <name>[4Fe-4S] cluster</name>
        <dbReference type="ChEBI" id="CHEBI:49883"/>
    </cofactor>
</comment>
<dbReference type="SMART" id="SM00729">
    <property type="entry name" value="Elp3"/>
    <property type="match status" value="1"/>
</dbReference>
<evidence type="ECO:0000256" key="2">
    <source>
        <dbReference type="ARBA" id="ARBA00022485"/>
    </source>
</evidence>
<dbReference type="PANTHER" id="PTHR21339:SF0">
    <property type="entry name" value="S-ADENOSYLMETHIONINE-DEPENDENT NUCLEOTIDE DEHYDRATASE RSAD2"/>
    <property type="match status" value="1"/>
</dbReference>
<dbReference type="PANTHER" id="PTHR21339">
    <property type="entry name" value="RADICAL S-ADENOSYL METHIONINE DOMAIN-CONTAINING PROTEIN 2"/>
    <property type="match status" value="1"/>
</dbReference>
<evidence type="ECO:0000313" key="11">
    <source>
        <dbReference type="Proteomes" id="UP001221411"/>
    </source>
</evidence>
<dbReference type="SFLD" id="SFLDG01067">
    <property type="entry name" value="SPASM/twitch_domain_containing"/>
    <property type="match status" value="1"/>
</dbReference>
<proteinExistence type="predicted"/>
<keyword evidence="5" id="KW-0408">Iron</keyword>
<keyword evidence="11" id="KW-1185">Reference proteome</keyword>
<evidence type="ECO:0000256" key="8">
    <source>
        <dbReference type="ARBA" id="ARBA00039667"/>
    </source>
</evidence>
<protein>
    <recommendedName>
        <fullName evidence="8">S-adenosylmethionine-dependent nucleotide dehydratase</fullName>
    </recommendedName>
</protein>
<dbReference type="InterPro" id="IPR006638">
    <property type="entry name" value="Elp3/MiaA/NifB-like_rSAM"/>
</dbReference>
<evidence type="ECO:0000256" key="4">
    <source>
        <dbReference type="ARBA" id="ARBA00022723"/>
    </source>
</evidence>
<evidence type="ECO:0000256" key="3">
    <source>
        <dbReference type="ARBA" id="ARBA00022691"/>
    </source>
</evidence>
<evidence type="ECO:0000313" key="10">
    <source>
        <dbReference type="EMBL" id="MDC0740865.1"/>
    </source>
</evidence>
<keyword evidence="7" id="KW-0051">Antiviral defense</keyword>
<evidence type="ECO:0000256" key="6">
    <source>
        <dbReference type="ARBA" id="ARBA00023014"/>
    </source>
</evidence>
<evidence type="ECO:0000259" key="9">
    <source>
        <dbReference type="PROSITE" id="PS51918"/>
    </source>
</evidence>
<dbReference type="Gene3D" id="3.20.20.70">
    <property type="entry name" value="Aldolase class I"/>
    <property type="match status" value="1"/>
</dbReference>
<name>A0ABT5EGB3_9BACT</name>
<dbReference type="SUPFAM" id="SSF102114">
    <property type="entry name" value="Radical SAM enzymes"/>
    <property type="match status" value="1"/>
</dbReference>
<dbReference type="RefSeq" id="WP_271916071.1">
    <property type="nucleotide sequence ID" value="NZ_JAQNDO010000001.1"/>
</dbReference>
<evidence type="ECO:0000256" key="1">
    <source>
        <dbReference type="ARBA" id="ARBA00001966"/>
    </source>
</evidence>
<dbReference type="CDD" id="cd01335">
    <property type="entry name" value="Radical_SAM"/>
    <property type="match status" value="1"/>
</dbReference>
<dbReference type="InterPro" id="IPR013785">
    <property type="entry name" value="Aldolase_TIM"/>
</dbReference>
<feature type="domain" description="Radical SAM core" evidence="9">
    <location>
        <begin position="11"/>
        <end position="226"/>
    </location>
</feature>
<evidence type="ECO:0000256" key="5">
    <source>
        <dbReference type="ARBA" id="ARBA00023004"/>
    </source>
</evidence>
<dbReference type="SFLD" id="SFLDG01088">
    <property type="entry name" value="antiviral_proteins"/>
    <property type="match status" value="1"/>
</dbReference>
<gene>
    <name evidence="10" type="ORF">POL67_05875</name>
</gene>
<reference evidence="10 11" key="1">
    <citation type="submission" date="2022-11" db="EMBL/GenBank/DDBJ databases">
        <title>Minimal conservation of predation-associated metabolite biosynthetic gene clusters underscores biosynthetic potential of Myxococcota including descriptions for ten novel species: Archangium lansinium sp. nov., Myxococcus landrumus sp. nov., Nannocystis bai.</title>
        <authorList>
            <person name="Ahearne A."/>
            <person name="Stevens C."/>
            <person name="Dowd S."/>
        </authorList>
    </citation>
    <scope>NUCLEOTIDE SEQUENCE [LARGE SCALE GENOMIC DNA]</scope>
    <source>
        <strain evidence="10 11">RJM3</strain>
    </source>
</reference>
<dbReference type="SFLD" id="SFLDS00029">
    <property type="entry name" value="Radical_SAM"/>
    <property type="match status" value="1"/>
</dbReference>
<keyword evidence="2" id="KW-0004">4Fe-4S</keyword>
<dbReference type="EMBL" id="JAQNDO010000001">
    <property type="protein sequence ID" value="MDC0740865.1"/>
    <property type="molecule type" value="Genomic_DNA"/>
</dbReference>
<organism evidence="10 11">
    <name type="scientific">Polyangium mundeleinium</name>
    <dbReference type="NCBI Taxonomy" id="2995306"/>
    <lineage>
        <taxon>Bacteria</taxon>
        <taxon>Pseudomonadati</taxon>
        <taxon>Myxococcota</taxon>
        <taxon>Polyangia</taxon>
        <taxon>Polyangiales</taxon>
        <taxon>Polyangiaceae</taxon>
        <taxon>Polyangium</taxon>
    </lineage>
</organism>
<keyword evidence="3" id="KW-0949">S-adenosyl-L-methionine</keyword>
<dbReference type="NCBIfam" id="NF038283">
    <property type="entry name" value="viperin_w_prok"/>
    <property type="match status" value="1"/>
</dbReference>
<dbReference type="Proteomes" id="UP001221411">
    <property type="component" value="Unassembled WGS sequence"/>
</dbReference>
<keyword evidence="4" id="KW-0479">Metal-binding</keyword>
<dbReference type="InterPro" id="IPR058240">
    <property type="entry name" value="rSAM_sf"/>
</dbReference>
<keyword evidence="6" id="KW-0411">Iron-sulfur</keyword>
<dbReference type="Pfam" id="PF04055">
    <property type="entry name" value="Radical_SAM"/>
    <property type="match status" value="1"/>
</dbReference>
<dbReference type="PROSITE" id="PS51918">
    <property type="entry name" value="RADICAL_SAM"/>
    <property type="match status" value="1"/>
</dbReference>
<evidence type="ECO:0000256" key="7">
    <source>
        <dbReference type="ARBA" id="ARBA00023118"/>
    </source>
</evidence>
<dbReference type="InterPro" id="IPR051196">
    <property type="entry name" value="RSAD2/Viperin_antiviral"/>
</dbReference>
<comment type="caution">
    <text evidence="10">The sequence shown here is derived from an EMBL/GenBank/DDBJ whole genome shotgun (WGS) entry which is preliminary data.</text>
</comment>